<keyword evidence="3" id="KW-1185">Reference proteome</keyword>
<dbReference type="EnsemblPlants" id="evm.model.07.670">
    <property type="protein sequence ID" value="cds.evm.model.07.670"/>
    <property type="gene ID" value="evm.TU.07.670"/>
</dbReference>
<name>A0A803Q5Y8_CANSA</name>
<dbReference type="AlphaFoldDB" id="A0A803Q5Y8"/>
<evidence type="ECO:0000313" key="2">
    <source>
        <dbReference type="EnsemblPlants" id="cds.evm.model.07.670"/>
    </source>
</evidence>
<evidence type="ECO:0000256" key="1">
    <source>
        <dbReference type="SAM" id="MobiDB-lite"/>
    </source>
</evidence>
<feature type="compositionally biased region" description="Basic and acidic residues" evidence="1">
    <location>
        <begin position="62"/>
        <end position="81"/>
    </location>
</feature>
<proteinExistence type="predicted"/>
<accession>A0A803Q5Y8</accession>
<feature type="compositionally biased region" description="Basic and acidic residues" evidence="1">
    <location>
        <begin position="188"/>
        <end position="202"/>
    </location>
</feature>
<sequence>MVLIRRSSSTEAHNPMAIDPNVQAPTDLGVDNPYGGLPSQGNPHTVPANVNARAIEITTPFTRDDQPNFRHQDEGRKDDAPLRPTRGSRGFKMPTMKMYTGKEDPLSHIKYFKIQIDLHAVKGDVQCRIFLTTLANATKQWFIKLKEVVHRVDIVGQSKADPSPTLPTTATNTSVQPGQTFQPQTRNNSDHSGENEYMDPRFGDPSTSIKPVEEIEEVEIDPTMPTRKLKIGWGLLFEIKSTLIKSLRADLDNFSWSHEDMVGIDPFIISLALNIDPNFYLV</sequence>
<dbReference type="EMBL" id="UZAU01000640">
    <property type="status" value="NOT_ANNOTATED_CDS"/>
    <property type="molecule type" value="Genomic_DNA"/>
</dbReference>
<feature type="region of interest" description="Disordered" evidence="1">
    <location>
        <begin position="1"/>
        <end position="98"/>
    </location>
</feature>
<reference evidence="2" key="1">
    <citation type="submission" date="2018-11" db="EMBL/GenBank/DDBJ databases">
        <authorList>
            <person name="Grassa J C."/>
        </authorList>
    </citation>
    <scope>NUCLEOTIDE SEQUENCE [LARGE SCALE GENOMIC DNA]</scope>
</reference>
<reference evidence="2" key="2">
    <citation type="submission" date="2021-03" db="UniProtKB">
        <authorList>
            <consortium name="EnsemblPlants"/>
        </authorList>
    </citation>
    <scope>IDENTIFICATION</scope>
</reference>
<dbReference type="Gramene" id="evm.model.07.670">
    <property type="protein sequence ID" value="cds.evm.model.07.670"/>
    <property type="gene ID" value="evm.TU.07.670"/>
</dbReference>
<feature type="compositionally biased region" description="Polar residues" evidence="1">
    <location>
        <begin position="1"/>
        <end position="12"/>
    </location>
</feature>
<dbReference type="Proteomes" id="UP000596661">
    <property type="component" value="Chromosome 7"/>
</dbReference>
<organism evidence="2 3">
    <name type="scientific">Cannabis sativa</name>
    <name type="common">Hemp</name>
    <name type="synonym">Marijuana</name>
    <dbReference type="NCBI Taxonomy" id="3483"/>
    <lineage>
        <taxon>Eukaryota</taxon>
        <taxon>Viridiplantae</taxon>
        <taxon>Streptophyta</taxon>
        <taxon>Embryophyta</taxon>
        <taxon>Tracheophyta</taxon>
        <taxon>Spermatophyta</taxon>
        <taxon>Magnoliopsida</taxon>
        <taxon>eudicotyledons</taxon>
        <taxon>Gunneridae</taxon>
        <taxon>Pentapetalae</taxon>
        <taxon>rosids</taxon>
        <taxon>fabids</taxon>
        <taxon>Rosales</taxon>
        <taxon>Cannabaceae</taxon>
        <taxon>Cannabis</taxon>
    </lineage>
</organism>
<protein>
    <submittedName>
        <fullName evidence="2">Uncharacterized protein</fullName>
    </submittedName>
</protein>
<feature type="compositionally biased region" description="Polar residues" evidence="1">
    <location>
        <begin position="166"/>
        <end position="187"/>
    </location>
</feature>
<feature type="region of interest" description="Disordered" evidence="1">
    <location>
        <begin position="160"/>
        <end position="208"/>
    </location>
</feature>
<evidence type="ECO:0000313" key="3">
    <source>
        <dbReference type="Proteomes" id="UP000596661"/>
    </source>
</evidence>